<dbReference type="Proteomes" id="UP000027345">
    <property type="component" value="Unassembled WGS sequence"/>
</dbReference>
<dbReference type="InterPro" id="IPR014718">
    <property type="entry name" value="GH-type_carb-bd"/>
</dbReference>
<evidence type="ECO:0000259" key="4">
    <source>
        <dbReference type="Pfam" id="PF17678"/>
    </source>
</evidence>
<dbReference type="eggNOG" id="COG1470">
    <property type="taxonomic scope" value="Bacteria"/>
</dbReference>
<evidence type="ECO:0000256" key="2">
    <source>
        <dbReference type="SAM" id="SignalP"/>
    </source>
</evidence>
<dbReference type="GO" id="GO:0005975">
    <property type="term" value="P:carbohydrate metabolic process"/>
    <property type="evidence" value="ECO:0007669"/>
    <property type="project" value="InterPro"/>
</dbReference>
<dbReference type="RefSeq" id="WP_043789286.1">
    <property type="nucleotide sequence ID" value="NZ_JMQI01000083.1"/>
</dbReference>
<dbReference type="PANTHER" id="PTHR12143:SF39">
    <property type="entry name" value="SECRETED PROTEIN"/>
    <property type="match status" value="1"/>
</dbReference>
<evidence type="ECO:0000259" key="3">
    <source>
        <dbReference type="Pfam" id="PF07971"/>
    </source>
</evidence>
<dbReference type="InterPro" id="IPR005887">
    <property type="entry name" value="GH92_a_mannosidase_put"/>
</dbReference>
<feature type="chain" id="PRO_5001630299" evidence="2">
    <location>
        <begin position="29"/>
        <end position="1079"/>
    </location>
</feature>
<dbReference type="GO" id="GO:0006516">
    <property type="term" value="P:glycoprotein catabolic process"/>
    <property type="evidence" value="ECO:0007669"/>
    <property type="project" value="TreeGrafter"/>
</dbReference>
<feature type="compositionally biased region" description="Polar residues" evidence="1">
    <location>
        <begin position="766"/>
        <end position="780"/>
    </location>
</feature>
<dbReference type="EMBL" id="JMQI01000083">
    <property type="protein sequence ID" value="KDN16192.1"/>
    <property type="molecule type" value="Genomic_DNA"/>
</dbReference>
<dbReference type="AlphaFoldDB" id="A0A066TRS7"/>
<dbReference type="GO" id="GO:0005829">
    <property type="term" value="C:cytosol"/>
    <property type="evidence" value="ECO:0007669"/>
    <property type="project" value="TreeGrafter"/>
</dbReference>
<dbReference type="eggNOG" id="COG3537">
    <property type="taxonomic scope" value="Bacteria"/>
</dbReference>
<evidence type="ECO:0000313" key="5">
    <source>
        <dbReference type="EMBL" id="KDN16192.1"/>
    </source>
</evidence>
<evidence type="ECO:0000256" key="1">
    <source>
        <dbReference type="SAM" id="MobiDB-lite"/>
    </source>
</evidence>
<dbReference type="SUPFAM" id="SSF48208">
    <property type="entry name" value="Six-hairpin glycosidases"/>
    <property type="match status" value="1"/>
</dbReference>
<dbReference type="GO" id="GO:0000224">
    <property type="term" value="F:peptide-N4-(N-acetyl-beta-glucosaminyl)asparagine amidase activity"/>
    <property type="evidence" value="ECO:0007669"/>
    <property type="project" value="TreeGrafter"/>
</dbReference>
<dbReference type="Gene3D" id="2.70.98.10">
    <property type="match status" value="1"/>
</dbReference>
<dbReference type="InterPro" id="IPR041371">
    <property type="entry name" value="GH92_N"/>
</dbReference>
<feature type="domain" description="Glycosyl hydrolase family 92 N-terminal" evidence="4">
    <location>
        <begin position="37"/>
        <end position="263"/>
    </location>
</feature>
<dbReference type="Pfam" id="PF07971">
    <property type="entry name" value="Glyco_hydro_92"/>
    <property type="match status" value="1"/>
</dbReference>
<dbReference type="Pfam" id="PF17678">
    <property type="entry name" value="Glyco_hydro_92N"/>
    <property type="match status" value="1"/>
</dbReference>
<keyword evidence="2" id="KW-0732">Signal</keyword>
<sequence>MGSPSRQLIAAAAVGLVVAATTQATAHAATPVDPVSLVNPFVGTQNFGNTFPGASAPFGMVQVSPDTGGQGGYDYLQNAIYGFSQTHLSGVGCGVMGELPIMPTTGAVDNVDKDAYKSGYSHDDEHAEPGYYRVGLQKYGVNAELTATARTGWQRYTFPSTGQANVLFNTGQANQSVKDSEIHVVGDRTLEGRVKAGGFCAGHDEHTVYFTATFDRPFSSFGTWRGSARTPGGRDAAGTGGNGAWASFDATTDHDVVLKVGLSYTGLDGARKNLAAETSDSYDFDATRAALHRQWADRLGAIRIAGGTTERQTAFYTALYHAQLHPNLAGDTDGAYTGFDGKVHTASGYTPYQNFSLWDTYRPQNQLLEMLEPQVARDVALSVVAIGRDGGWLPRWALAESETNIMTGDPVTPFLVEAWSKGLLAGHEEEAYALLKKNATSTPPADSPYNGRSGVGYYNERGYIPSGLTLGKDCADKGGDNDCTHPASATMEYAAADASLALMARGLGHGADARMFADRGQWYRNLWDSSIQQFRPRTAEGTFVTPYNPVDAGHQFHEGGAYQYQWLVPQDPAGLVSLMGGRAATEKRLDSFFAYGNLLKDPAGTARTDWIASPYDYYGKATYNPNNEPDLLAPYMYNWVGAPAKTATVVRAAMTLFTTGPDGMTGNDDLGTMSAWYVFSSLGLYPTMSGANFLAVSSPQFESATVRIGQYGASQGGTLTVSAPGASDTNRYIQSVSLNGRDVRRTSLDWSALAHGGTLSHKLGSRPSSWGTSPSATPPSVNDAAGDQRRHVDASLRQTSVVIPAGAAQQVHLDLDVVAQNPGLQPVTVSITAPWKSRVQPLLVLWSGRLPVQQTVPITVNVPADTALGTYPVQVKVSGLGANTVTRSATVEVRTPSTCVSPGAQCAVDLTRDRNHDGTATVAASDQGNFDGGGWSYDAALLPAAGPVVWDGVTYAAPDASGTAANFVEARGQSLLLPAGQHTALRIVGASHNGPVSTTVTAHYTDGTSADLAVTFGDWAGSGSPVVLEMPHRIKAGSGVDGPPVRLFGISAALDGGKTVQSVSLPNDPRVEVYALTLA</sequence>
<dbReference type="InterPro" id="IPR050883">
    <property type="entry name" value="PNGase"/>
</dbReference>
<keyword evidence="6" id="KW-1185">Reference proteome</keyword>
<evidence type="ECO:0000313" key="6">
    <source>
        <dbReference type="Proteomes" id="UP000027345"/>
    </source>
</evidence>
<feature type="domain" description="Glycosyl hydrolase family 92" evidence="3">
    <location>
        <begin position="269"/>
        <end position="764"/>
    </location>
</feature>
<feature type="signal peptide" evidence="2">
    <location>
        <begin position="1"/>
        <end position="28"/>
    </location>
</feature>
<feature type="region of interest" description="Disordered" evidence="1">
    <location>
        <begin position="760"/>
        <end position="788"/>
    </location>
</feature>
<gene>
    <name evidence="5" type="ORF">DV20_42280</name>
</gene>
<dbReference type="InterPro" id="IPR012939">
    <property type="entry name" value="Glyco_hydro_92"/>
</dbReference>
<dbReference type="NCBIfam" id="TIGR01180">
    <property type="entry name" value="aman2_put"/>
    <property type="match status" value="1"/>
</dbReference>
<reference evidence="5 6" key="1">
    <citation type="submission" date="2014-05" db="EMBL/GenBank/DDBJ databases">
        <title>Draft genome sequence of Amycolatopsis rifamycinica DSM 46095.</title>
        <authorList>
            <person name="Lal R."/>
            <person name="Saxena A."/>
            <person name="Kumari R."/>
            <person name="Mukherjee U."/>
            <person name="Singh P."/>
            <person name="Sangwan N."/>
            <person name="Mahato N.K."/>
        </authorList>
    </citation>
    <scope>NUCLEOTIDE SEQUENCE [LARGE SCALE GENOMIC DNA]</scope>
    <source>
        <strain evidence="5 6">DSM 46095</strain>
    </source>
</reference>
<name>A0A066TRS7_9PSEU</name>
<dbReference type="STRING" id="287986.DV20_42280"/>
<comment type="caution">
    <text evidence="5">The sequence shown here is derived from an EMBL/GenBank/DDBJ whole genome shotgun (WGS) entry which is preliminary data.</text>
</comment>
<dbReference type="GO" id="GO:0030246">
    <property type="term" value="F:carbohydrate binding"/>
    <property type="evidence" value="ECO:0007669"/>
    <property type="project" value="InterPro"/>
</dbReference>
<dbReference type="PANTHER" id="PTHR12143">
    <property type="entry name" value="PEPTIDE N-GLYCANASE PNGASE -RELATED"/>
    <property type="match status" value="1"/>
</dbReference>
<dbReference type="OrthoDB" id="9804511at2"/>
<accession>A0A066TRS7</accession>
<dbReference type="FunFam" id="3.30.2080.10:FF:000001">
    <property type="entry name" value="Alpha-1,2-mannosidase subfamily"/>
    <property type="match status" value="1"/>
</dbReference>
<proteinExistence type="predicted"/>
<protein>
    <submittedName>
        <fullName evidence="5">Alpha-mannosidase</fullName>
    </submittedName>
</protein>
<dbReference type="Gene3D" id="1.20.1050.60">
    <property type="entry name" value="alpha-1,2-mannosidase"/>
    <property type="match status" value="1"/>
</dbReference>
<organism evidence="5 6">
    <name type="scientific">Amycolatopsis rifamycinica</name>
    <dbReference type="NCBI Taxonomy" id="287986"/>
    <lineage>
        <taxon>Bacteria</taxon>
        <taxon>Bacillati</taxon>
        <taxon>Actinomycetota</taxon>
        <taxon>Actinomycetes</taxon>
        <taxon>Pseudonocardiales</taxon>
        <taxon>Pseudonocardiaceae</taxon>
        <taxon>Amycolatopsis</taxon>
    </lineage>
</organism>
<dbReference type="InterPro" id="IPR008928">
    <property type="entry name" value="6-hairpin_glycosidase_sf"/>
</dbReference>
<dbReference type="Gene3D" id="3.30.2080.10">
    <property type="entry name" value="GH92 mannosidase domain"/>
    <property type="match status" value="1"/>
</dbReference>
<dbReference type="Gene3D" id="1.20.1610.10">
    <property type="entry name" value="alpha-1,2-mannosidases domains"/>
    <property type="match status" value="1"/>
</dbReference>